<evidence type="ECO:0000256" key="2">
    <source>
        <dbReference type="ARBA" id="ARBA00007362"/>
    </source>
</evidence>
<keyword evidence="4 6" id="KW-1133">Transmembrane helix</keyword>
<feature type="transmembrane region" description="Helical" evidence="6">
    <location>
        <begin position="33"/>
        <end position="53"/>
    </location>
</feature>
<sequence length="84" mass="8743">MSTTAAFTYIVFFASLLAYICWFTGVTRLPASTVSIIGLLNPLTGLVLGTALVGEVLSFVQVLGCLAILGGIYAGVRTPSTQKS</sequence>
<comment type="subcellular location">
    <subcellularLocation>
        <location evidence="1">Membrane</location>
        <topology evidence="1">Multi-pass membrane protein</topology>
    </subcellularLocation>
</comment>
<dbReference type="EMBL" id="CP061538">
    <property type="protein sequence ID" value="QNV39225.1"/>
    <property type="molecule type" value="Genomic_DNA"/>
</dbReference>
<dbReference type="KEGG" id="rama:IDM48_07335"/>
<gene>
    <name evidence="8" type="ORF">IDM48_07335</name>
</gene>
<dbReference type="RefSeq" id="WP_190616739.1">
    <property type="nucleotide sequence ID" value="NZ_CP061538.1"/>
</dbReference>
<evidence type="ECO:0000256" key="3">
    <source>
        <dbReference type="ARBA" id="ARBA00022692"/>
    </source>
</evidence>
<dbReference type="Proteomes" id="UP000516421">
    <property type="component" value="Chromosome"/>
</dbReference>
<dbReference type="SUPFAM" id="SSF103481">
    <property type="entry name" value="Multidrug resistance efflux transporter EmrE"/>
    <property type="match status" value="1"/>
</dbReference>
<organism evidence="8 9">
    <name type="scientific">Rothia amarae</name>
    <dbReference type="NCBI Taxonomy" id="169480"/>
    <lineage>
        <taxon>Bacteria</taxon>
        <taxon>Bacillati</taxon>
        <taxon>Actinomycetota</taxon>
        <taxon>Actinomycetes</taxon>
        <taxon>Micrococcales</taxon>
        <taxon>Micrococcaceae</taxon>
        <taxon>Rothia</taxon>
    </lineage>
</organism>
<dbReference type="PANTHER" id="PTHR32322">
    <property type="entry name" value="INNER MEMBRANE TRANSPORTER"/>
    <property type="match status" value="1"/>
</dbReference>
<dbReference type="InterPro" id="IPR000620">
    <property type="entry name" value="EamA_dom"/>
</dbReference>
<accession>A0A7H2BHS9</accession>
<evidence type="ECO:0000256" key="6">
    <source>
        <dbReference type="SAM" id="Phobius"/>
    </source>
</evidence>
<dbReference type="Pfam" id="PF00892">
    <property type="entry name" value="EamA"/>
    <property type="match status" value="1"/>
</dbReference>
<dbReference type="InterPro" id="IPR050638">
    <property type="entry name" value="AA-Vitamin_Transporters"/>
</dbReference>
<keyword evidence="5 6" id="KW-0472">Membrane</keyword>
<feature type="transmembrane region" description="Helical" evidence="6">
    <location>
        <begin position="6"/>
        <end position="26"/>
    </location>
</feature>
<evidence type="ECO:0000256" key="5">
    <source>
        <dbReference type="ARBA" id="ARBA00023136"/>
    </source>
</evidence>
<dbReference type="GO" id="GO:0016020">
    <property type="term" value="C:membrane"/>
    <property type="evidence" value="ECO:0007669"/>
    <property type="project" value="UniProtKB-SubCell"/>
</dbReference>
<evidence type="ECO:0000313" key="8">
    <source>
        <dbReference type="EMBL" id="QNV39225.1"/>
    </source>
</evidence>
<protein>
    <submittedName>
        <fullName evidence="8">EamA family transporter</fullName>
    </submittedName>
</protein>
<evidence type="ECO:0000313" key="9">
    <source>
        <dbReference type="Proteomes" id="UP000516421"/>
    </source>
</evidence>
<evidence type="ECO:0000256" key="4">
    <source>
        <dbReference type="ARBA" id="ARBA00022989"/>
    </source>
</evidence>
<comment type="similarity">
    <text evidence="2">Belongs to the EamA transporter family.</text>
</comment>
<name>A0A7H2BHS9_9MICC</name>
<dbReference type="InterPro" id="IPR037185">
    <property type="entry name" value="EmrE-like"/>
</dbReference>
<feature type="transmembrane region" description="Helical" evidence="6">
    <location>
        <begin position="59"/>
        <end position="76"/>
    </location>
</feature>
<dbReference type="PANTHER" id="PTHR32322:SF2">
    <property type="entry name" value="EAMA DOMAIN-CONTAINING PROTEIN"/>
    <property type="match status" value="1"/>
</dbReference>
<evidence type="ECO:0000259" key="7">
    <source>
        <dbReference type="Pfam" id="PF00892"/>
    </source>
</evidence>
<reference evidence="8 9" key="1">
    <citation type="submission" date="2020-09" db="EMBL/GenBank/DDBJ databases">
        <title>Investigation of environmental microbe.</title>
        <authorList>
            <person name="Ou Y."/>
            <person name="Kang Q."/>
        </authorList>
    </citation>
    <scope>NUCLEOTIDE SEQUENCE [LARGE SCALE GENOMIC DNA]</scope>
    <source>
        <strain evidence="8 9">KJZ-9</strain>
    </source>
</reference>
<evidence type="ECO:0000256" key="1">
    <source>
        <dbReference type="ARBA" id="ARBA00004141"/>
    </source>
</evidence>
<keyword evidence="9" id="KW-1185">Reference proteome</keyword>
<proteinExistence type="inferred from homology"/>
<feature type="domain" description="EamA" evidence="7">
    <location>
        <begin position="6"/>
        <end position="73"/>
    </location>
</feature>
<keyword evidence="3 6" id="KW-0812">Transmembrane</keyword>
<dbReference type="AlphaFoldDB" id="A0A7H2BHS9"/>